<dbReference type="AlphaFoldDB" id="A0A1S1NZ52"/>
<dbReference type="RefSeq" id="WP_070975720.1">
    <property type="nucleotide sequence ID" value="NZ_CP043420.1"/>
</dbReference>
<dbReference type="InterPro" id="IPR050194">
    <property type="entry name" value="Glycosyltransferase_grp1"/>
</dbReference>
<gene>
    <name evidence="3" type="ORF">FY550_03785</name>
</gene>
<name>A0A1S1NZ52_9GAMM</name>
<accession>A0A1S1NZ52</accession>
<dbReference type="Pfam" id="PF13439">
    <property type="entry name" value="Glyco_transf_4"/>
    <property type="match status" value="1"/>
</dbReference>
<dbReference type="InterPro" id="IPR028098">
    <property type="entry name" value="Glyco_trans_4-like_N"/>
</dbReference>
<dbReference type="OrthoDB" id="9802525at2"/>
<keyword evidence="3" id="KW-0808">Transferase</keyword>
<evidence type="ECO:0000259" key="2">
    <source>
        <dbReference type="Pfam" id="PF13439"/>
    </source>
</evidence>
<feature type="region of interest" description="Disordered" evidence="1">
    <location>
        <begin position="422"/>
        <end position="458"/>
    </location>
</feature>
<dbReference type="Proteomes" id="UP000322553">
    <property type="component" value="Chromosome"/>
</dbReference>
<dbReference type="PANTHER" id="PTHR45947:SF3">
    <property type="entry name" value="SULFOQUINOVOSYL TRANSFERASE SQD2"/>
    <property type="match status" value="1"/>
</dbReference>
<evidence type="ECO:0000313" key="4">
    <source>
        <dbReference type="Proteomes" id="UP000322553"/>
    </source>
</evidence>
<organism evidence="3 4">
    <name type="scientific">Kushneria phosphatilytica</name>
    <dbReference type="NCBI Taxonomy" id="657387"/>
    <lineage>
        <taxon>Bacteria</taxon>
        <taxon>Pseudomonadati</taxon>
        <taxon>Pseudomonadota</taxon>
        <taxon>Gammaproteobacteria</taxon>
        <taxon>Oceanospirillales</taxon>
        <taxon>Halomonadaceae</taxon>
        <taxon>Kushneria</taxon>
    </lineage>
</organism>
<dbReference type="EMBL" id="CP043420">
    <property type="protein sequence ID" value="QEL10345.1"/>
    <property type="molecule type" value="Genomic_DNA"/>
</dbReference>
<keyword evidence="4" id="KW-1185">Reference proteome</keyword>
<dbReference type="KEGG" id="kuy:FY550_03785"/>
<dbReference type="Pfam" id="PF13692">
    <property type="entry name" value="Glyco_trans_1_4"/>
    <property type="match status" value="1"/>
</dbReference>
<reference evidence="3 4" key="1">
    <citation type="submission" date="2019-08" db="EMBL/GenBank/DDBJ databases">
        <title>Complete genome sequence of Kushneria sp. YCWA18, a halophilic phosphate-solubilizing bacterium isolated from Daqiao saltern in China.</title>
        <authorList>
            <person name="Du G.-X."/>
            <person name="Qu L.-Y."/>
        </authorList>
    </citation>
    <scope>NUCLEOTIDE SEQUENCE [LARGE SCALE GENOMIC DNA]</scope>
    <source>
        <strain evidence="3 4">YCWA18</strain>
    </source>
</reference>
<dbReference type="GO" id="GO:0016757">
    <property type="term" value="F:glycosyltransferase activity"/>
    <property type="evidence" value="ECO:0007669"/>
    <property type="project" value="TreeGrafter"/>
</dbReference>
<feature type="domain" description="Glycosyltransferase subfamily 4-like N-terminal" evidence="2">
    <location>
        <begin position="14"/>
        <end position="182"/>
    </location>
</feature>
<proteinExistence type="predicted"/>
<dbReference type="STRING" id="657387.BH688_00040"/>
<sequence length="458" mass="50355">MNILMFTNTYRPIVGGVSESVQRFVNAFEALGHRVLVVAPTLSGQPEREESVIRVPALQRFNGSDFSWPIMLPGILDEAIRSFEPDVVHANHPFLLGDTAARVARTHRLPLIFTHHTLYEHYTHYVPGDPAAMRRFAIAVATGFARMSDAVIAPSESIRDLLYERGLKRPVHVVPSGVDTERFHGGDRIGMRARLGLGEEACVIGHVGRLAQEKNLGFLSRGVCRALQEHGDYHFLVVGSGDEEEQIRELAIEYGVSERVHLTGVLRDGALVDAYSAMDCFAFASHSETQGMVVVEAMAAGLPVVALAAPGVSEVVEDGVNGVLLEKECEADFAAALLALNDPSRLAALRQGAWDTAARFDQWVCAERCLAVYRAAMADNSRRRGRRRLHRTPWQTARAHLNSEWKLFRHRGRVLKAVLDDFDDADDSLPPDSERDPLNREDPSAALPAGEPGAQGPL</sequence>
<evidence type="ECO:0000313" key="3">
    <source>
        <dbReference type="EMBL" id="QEL10345.1"/>
    </source>
</evidence>
<dbReference type="Gene3D" id="3.40.50.2000">
    <property type="entry name" value="Glycogen Phosphorylase B"/>
    <property type="match status" value="2"/>
</dbReference>
<protein>
    <submittedName>
        <fullName evidence="3">Glycosyltransferase family 4 protein</fullName>
    </submittedName>
</protein>
<dbReference type="PANTHER" id="PTHR45947">
    <property type="entry name" value="SULFOQUINOVOSYL TRANSFERASE SQD2"/>
    <property type="match status" value="1"/>
</dbReference>
<feature type="compositionally biased region" description="Basic and acidic residues" evidence="1">
    <location>
        <begin position="432"/>
        <end position="443"/>
    </location>
</feature>
<dbReference type="SUPFAM" id="SSF53756">
    <property type="entry name" value="UDP-Glycosyltransferase/glycogen phosphorylase"/>
    <property type="match status" value="1"/>
</dbReference>
<evidence type="ECO:0000256" key="1">
    <source>
        <dbReference type="SAM" id="MobiDB-lite"/>
    </source>
</evidence>